<evidence type="ECO:0000313" key="2">
    <source>
        <dbReference type="EMBL" id="BBF70176.1"/>
    </source>
</evidence>
<gene>
    <name evidence="2" type="ORF">SBA_ch1_23760</name>
</gene>
<dbReference type="RefSeq" id="WP_261934587.1">
    <property type="nucleotide sequence ID" value="NZ_AP018817.1"/>
</dbReference>
<evidence type="ECO:0000313" key="3">
    <source>
        <dbReference type="Proteomes" id="UP001059971"/>
    </source>
</evidence>
<dbReference type="Proteomes" id="UP001059971">
    <property type="component" value="Chromosome 1"/>
</dbReference>
<feature type="region of interest" description="Disordered" evidence="1">
    <location>
        <begin position="25"/>
        <end position="55"/>
    </location>
</feature>
<reference evidence="2" key="1">
    <citation type="submission" date="2018-07" db="EMBL/GenBank/DDBJ databases">
        <title>Complete genome sequence of Sphingomonas bisphenolicum strain AO1, a bisphenol A degradative bacterium isolated from Japanese farm field.</title>
        <authorList>
            <person name="Murakami M."/>
            <person name="Koh M."/>
            <person name="Koba S."/>
            <person name="Matsumura Y."/>
        </authorList>
    </citation>
    <scope>NUCLEOTIDE SEQUENCE</scope>
    <source>
        <strain evidence="2">AO1</strain>
    </source>
</reference>
<proteinExistence type="predicted"/>
<dbReference type="EMBL" id="AP018817">
    <property type="protein sequence ID" value="BBF70176.1"/>
    <property type="molecule type" value="Genomic_DNA"/>
</dbReference>
<keyword evidence="3" id="KW-1185">Reference proteome</keyword>
<name>A0ABM7G2Q8_9SPHN</name>
<sequence>MKIPVGKIAVWIGRALLSAIVSEAADRLSRSKPADDRRDQGGDREDADHRRLDRE</sequence>
<evidence type="ECO:0000256" key="1">
    <source>
        <dbReference type="SAM" id="MobiDB-lite"/>
    </source>
</evidence>
<organism evidence="2 3">
    <name type="scientific">Sphingomonas bisphenolicum</name>
    <dbReference type="NCBI Taxonomy" id="296544"/>
    <lineage>
        <taxon>Bacteria</taxon>
        <taxon>Pseudomonadati</taxon>
        <taxon>Pseudomonadota</taxon>
        <taxon>Alphaproteobacteria</taxon>
        <taxon>Sphingomonadales</taxon>
        <taxon>Sphingomonadaceae</taxon>
        <taxon>Sphingomonas</taxon>
    </lineage>
</organism>
<protein>
    <submittedName>
        <fullName evidence="2">Uncharacterized protein</fullName>
    </submittedName>
</protein>
<accession>A0ABM7G2Q8</accession>